<dbReference type="GO" id="GO:0000082">
    <property type="term" value="P:G1/S transition of mitotic cell cycle"/>
    <property type="evidence" value="ECO:0007669"/>
    <property type="project" value="TreeGrafter"/>
</dbReference>
<comment type="similarity">
    <text evidence="1">Belongs to the cullin family.</text>
</comment>
<dbReference type="InterPro" id="IPR016159">
    <property type="entry name" value="Cullin_repeat-like_dom_sf"/>
</dbReference>
<organism evidence="3 4">
    <name type="scientific">Acropora cervicornis</name>
    <name type="common">Staghorn coral</name>
    <dbReference type="NCBI Taxonomy" id="6130"/>
    <lineage>
        <taxon>Eukaryota</taxon>
        <taxon>Metazoa</taxon>
        <taxon>Cnidaria</taxon>
        <taxon>Anthozoa</taxon>
        <taxon>Hexacorallia</taxon>
        <taxon>Scleractinia</taxon>
        <taxon>Astrocoeniina</taxon>
        <taxon>Acroporidae</taxon>
        <taxon>Acropora</taxon>
    </lineage>
</organism>
<dbReference type="Proteomes" id="UP001249851">
    <property type="component" value="Unassembled WGS sequence"/>
</dbReference>
<protein>
    <submittedName>
        <fullName evidence="3">CDK2-associated and cullin domain-containing protein 1</fullName>
    </submittedName>
</protein>
<comment type="caution">
    <text evidence="3">The sequence shown here is derived from an EMBL/GenBank/DDBJ whole genome shotgun (WGS) entry which is preliminary data.</text>
</comment>
<reference evidence="3" key="1">
    <citation type="journal article" date="2023" name="G3 (Bethesda)">
        <title>Whole genome assembly and annotation of the endangered Caribbean coral Acropora cervicornis.</title>
        <authorList>
            <person name="Selwyn J.D."/>
            <person name="Vollmer S.V."/>
        </authorList>
    </citation>
    <scope>NUCLEOTIDE SEQUENCE</scope>
    <source>
        <strain evidence="3">K2</strain>
    </source>
</reference>
<dbReference type="AlphaFoldDB" id="A0AAD9R3T3"/>
<evidence type="ECO:0000256" key="1">
    <source>
        <dbReference type="ARBA" id="ARBA00006019"/>
    </source>
</evidence>
<dbReference type="InterPro" id="IPR042652">
    <property type="entry name" value="CACUL1"/>
</dbReference>
<dbReference type="GO" id="GO:0031625">
    <property type="term" value="F:ubiquitin protein ligase binding"/>
    <property type="evidence" value="ECO:0007669"/>
    <property type="project" value="InterPro"/>
</dbReference>
<dbReference type="EMBL" id="JARQWQ010000004">
    <property type="protein sequence ID" value="KAK2572226.1"/>
    <property type="molecule type" value="Genomic_DNA"/>
</dbReference>
<feature type="domain" description="Cullin N-terminal" evidence="2">
    <location>
        <begin position="30"/>
        <end position="159"/>
    </location>
</feature>
<dbReference type="Gene3D" id="1.20.1310.10">
    <property type="entry name" value="Cullin Repeats"/>
    <property type="match status" value="1"/>
</dbReference>
<dbReference type="InterPro" id="IPR001373">
    <property type="entry name" value="Cullin_N"/>
</dbReference>
<gene>
    <name evidence="3" type="ORF">P5673_002443</name>
</gene>
<evidence type="ECO:0000313" key="4">
    <source>
        <dbReference type="Proteomes" id="UP001249851"/>
    </source>
</evidence>
<evidence type="ECO:0000259" key="2">
    <source>
        <dbReference type="Pfam" id="PF00888"/>
    </source>
</evidence>
<keyword evidence="4" id="KW-1185">Reference proteome</keyword>
<reference evidence="3" key="2">
    <citation type="journal article" date="2023" name="Science">
        <title>Genomic signatures of disease resistance in endangered staghorn corals.</title>
        <authorList>
            <person name="Vollmer S.V."/>
            <person name="Selwyn J.D."/>
            <person name="Despard B.A."/>
            <person name="Roesel C.L."/>
        </authorList>
    </citation>
    <scope>NUCLEOTIDE SEQUENCE</scope>
    <source>
        <strain evidence="3">K2</strain>
    </source>
</reference>
<name>A0AAD9R3T3_ACRCE</name>
<accession>A0AAD9R3T3</accession>
<dbReference type="PANTHER" id="PTHR46636">
    <property type="entry name" value="CDK2-ASSOCIATED AND CULLIN DOMAIN-CONTAINING PROTEIN 1"/>
    <property type="match status" value="1"/>
</dbReference>
<dbReference type="GO" id="GO:0019901">
    <property type="term" value="F:protein kinase binding"/>
    <property type="evidence" value="ECO:0007669"/>
    <property type="project" value="TreeGrafter"/>
</dbReference>
<dbReference type="SUPFAM" id="SSF74788">
    <property type="entry name" value="Cullin repeat-like"/>
    <property type="match status" value="1"/>
</dbReference>
<dbReference type="GO" id="GO:0006511">
    <property type="term" value="P:ubiquitin-dependent protein catabolic process"/>
    <property type="evidence" value="ECO:0007669"/>
    <property type="project" value="InterPro"/>
</dbReference>
<dbReference type="Pfam" id="PF00888">
    <property type="entry name" value="Cullin"/>
    <property type="match status" value="1"/>
</dbReference>
<proteinExistence type="inferred from homology"/>
<dbReference type="PANTHER" id="PTHR46636:SF1">
    <property type="entry name" value="CDK2-ASSOCIATED AND CULLIN DOMAIN-CONTAINING PROTEIN 1"/>
    <property type="match status" value="1"/>
</dbReference>
<evidence type="ECO:0000313" key="3">
    <source>
        <dbReference type="EMBL" id="KAK2572226.1"/>
    </source>
</evidence>
<sequence length="302" mass="35359">MSTEGIEENSVLRQPRVTFVNDETFSAFYWPKLESAIVVILQQNPGQFIPISYEEMYSTVYKCVCQQYAEKMYNNLIEIVSDYLKRVSEELKVTPRDAYLEKFNFLLSQFFQAVNGIVAIFSYMNRFYVKTKLQSDLNKELFRIFTNIVTDNVTLFDIMEEVASRPFAVDPQMLMSIVKGLYSLNPADYVVCLVLAEFSRHNPELFARFIPNLLPPTHWDQLPTLIQEDRMLQENLVTSQGKIVEGKEEVKIFKEDNSQKGHWMSNEPFLELNFLKSRLNYCRKDLGKEQISAPPFMNVYYQ</sequence>